<dbReference type="GO" id="GO:0005694">
    <property type="term" value="C:chromosome"/>
    <property type="evidence" value="ECO:0007669"/>
    <property type="project" value="UniProtKB-ARBA"/>
</dbReference>
<name>A0A2P5CIQ1_TREOI</name>
<dbReference type="CDD" id="cd18808">
    <property type="entry name" value="SF1_C_Upf1"/>
    <property type="match status" value="1"/>
</dbReference>
<dbReference type="InterPro" id="IPR039904">
    <property type="entry name" value="TRANK1"/>
</dbReference>
<dbReference type="STRING" id="63057.A0A2P5CIQ1"/>
<dbReference type="InterPro" id="IPR027417">
    <property type="entry name" value="P-loop_NTPase"/>
</dbReference>
<organism evidence="10 11">
    <name type="scientific">Trema orientale</name>
    <name type="common">Charcoal tree</name>
    <name type="synonym">Celtis orientalis</name>
    <dbReference type="NCBI Taxonomy" id="63057"/>
    <lineage>
        <taxon>Eukaryota</taxon>
        <taxon>Viridiplantae</taxon>
        <taxon>Streptophyta</taxon>
        <taxon>Embryophyta</taxon>
        <taxon>Tracheophyta</taxon>
        <taxon>Spermatophyta</taxon>
        <taxon>Magnoliopsida</taxon>
        <taxon>eudicotyledons</taxon>
        <taxon>Gunneridae</taxon>
        <taxon>Pentapetalae</taxon>
        <taxon>rosids</taxon>
        <taxon>fabids</taxon>
        <taxon>Rosales</taxon>
        <taxon>Cannabaceae</taxon>
        <taxon>Trema</taxon>
    </lineage>
</organism>
<protein>
    <submittedName>
        <fullName evidence="10">P-loop containing nucleoside triphosphate hydrolase</fullName>
    </submittedName>
</protein>
<dbReference type="Proteomes" id="UP000237000">
    <property type="component" value="Unassembled WGS sequence"/>
</dbReference>
<evidence type="ECO:0000259" key="9">
    <source>
        <dbReference type="Pfam" id="PF20073"/>
    </source>
</evidence>
<feature type="domain" description="DUF6469" evidence="9">
    <location>
        <begin position="92"/>
        <end position="216"/>
    </location>
</feature>
<feature type="compositionally biased region" description="Basic and acidic residues" evidence="5">
    <location>
        <begin position="2820"/>
        <end position="2829"/>
    </location>
</feature>
<evidence type="ECO:0000259" key="6">
    <source>
        <dbReference type="Pfam" id="PF00580"/>
    </source>
</evidence>
<keyword evidence="11" id="KW-1185">Reference proteome</keyword>
<feature type="region of interest" description="Disordered" evidence="5">
    <location>
        <begin position="2764"/>
        <end position="2829"/>
    </location>
</feature>
<evidence type="ECO:0000259" key="7">
    <source>
        <dbReference type="Pfam" id="PF13086"/>
    </source>
</evidence>
<dbReference type="Pfam" id="PF13087">
    <property type="entry name" value="AAA_12"/>
    <property type="match status" value="1"/>
</dbReference>
<reference evidence="11" key="1">
    <citation type="submission" date="2016-06" db="EMBL/GenBank/DDBJ databases">
        <title>Parallel loss of symbiosis genes in relatives of nitrogen-fixing non-legume Parasponia.</title>
        <authorList>
            <person name="Van Velzen R."/>
            <person name="Holmer R."/>
            <person name="Bu F."/>
            <person name="Rutten L."/>
            <person name="Van Zeijl A."/>
            <person name="Liu W."/>
            <person name="Santuari L."/>
            <person name="Cao Q."/>
            <person name="Sharma T."/>
            <person name="Shen D."/>
            <person name="Roswanjaya Y."/>
            <person name="Wardhani T."/>
            <person name="Kalhor M.S."/>
            <person name="Jansen J."/>
            <person name="Van den Hoogen J."/>
            <person name="Gungor B."/>
            <person name="Hartog M."/>
            <person name="Hontelez J."/>
            <person name="Verver J."/>
            <person name="Yang W.-C."/>
            <person name="Schijlen E."/>
            <person name="Repin R."/>
            <person name="Schilthuizen M."/>
            <person name="Schranz E."/>
            <person name="Heidstra R."/>
            <person name="Miyata K."/>
            <person name="Fedorova E."/>
            <person name="Kohlen W."/>
            <person name="Bisseling T."/>
            <person name="Smit S."/>
            <person name="Geurts R."/>
        </authorList>
    </citation>
    <scope>NUCLEOTIDE SEQUENCE [LARGE SCALE GENOMIC DNA]</scope>
    <source>
        <strain evidence="11">cv. RG33-2</strain>
    </source>
</reference>
<dbReference type="Gene3D" id="3.40.50.300">
    <property type="entry name" value="P-loop containing nucleotide triphosphate hydrolases"/>
    <property type="match status" value="4"/>
</dbReference>
<dbReference type="FunFam" id="3.40.50.300:FF:000326">
    <property type="entry name" value="P-loop containing nucleoside triphosphate hydrolase"/>
    <property type="match status" value="1"/>
</dbReference>
<dbReference type="PANTHER" id="PTHR21529">
    <property type="entry name" value="MAMMARY TURMOR VIRUS RECEPTOR HOMOLOG 1, 2 MTVR1, 2"/>
    <property type="match status" value="1"/>
</dbReference>
<dbReference type="SUPFAM" id="SSF52540">
    <property type="entry name" value="P-loop containing nucleoside triphosphate hydrolases"/>
    <property type="match status" value="2"/>
</dbReference>
<dbReference type="InterPro" id="IPR045529">
    <property type="entry name" value="DUF6469"/>
</dbReference>
<evidence type="ECO:0000256" key="1">
    <source>
        <dbReference type="ARBA" id="ARBA00022741"/>
    </source>
</evidence>
<dbReference type="InterPro" id="IPR041677">
    <property type="entry name" value="DNA2/NAM7_AAA_11"/>
</dbReference>
<dbReference type="Pfam" id="PF20073">
    <property type="entry name" value="DUF6469"/>
    <property type="match status" value="1"/>
</dbReference>
<feature type="domain" description="UvrD-like helicase ATP-binding" evidence="6">
    <location>
        <begin position="1334"/>
        <end position="1433"/>
    </location>
</feature>
<keyword evidence="2 10" id="KW-0378">Hydrolase</keyword>
<dbReference type="GO" id="GO:0005524">
    <property type="term" value="F:ATP binding"/>
    <property type="evidence" value="ECO:0007669"/>
    <property type="project" value="UniProtKB-KW"/>
</dbReference>
<evidence type="ECO:0000256" key="4">
    <source>
        <dbReference type="ARBA" id="ARBA00022840"/>
    </source>
</evidence>
<dbReference type="PANTHER" id="PTHR21529:SF4">
    <property type="entry name" value="TPR AND ANKYRIN REPEAT-CONTAINING PROTEIN 1"/>
    <property type="match status" value="1"/>
</dbReference>
<accession>A0A2P5CIQ1</accession>
<dbReference type="InterPro" id="IPR047187">
    <property type="entry name" value="SF1_C_Upf1"/>
</dbReference>
<dbReference type="Pfam" id="PF00580">
    <property type="entry name" value="UvrD-helicase"/>
    <property type="match status" value="1"/>
</dbReference>
<dbReference type="GO" id="GO:0016787">
    <property type="term" value="F:hydrolase activity"/>
    <property type="evidence" value="ECO:0007669"/>
    <property type="project" value="UniProtKB-KW"/>
</dbReference>
<evidence type="ECO:0000259" key="8">
    <source>
        <dbReference type="Pfam" id="PF13087"/>
    </source>
</evidence>
<dbReference type="InParanoid" id="A0A2P5CIQ1"/>
<keyword evidence="3" id="KW-0347">Helicase</keyword>
<evidence type="ECO:0000256" key="2">
    <source>
        <dbReference type="ARBA" id="ARBA00022801"/>
    </source>
</evidence>
<feature type="domain" description="DNA2/NAM7 helicase helicase" evidence="7">
    <location>
        <begin position="255"/>
        <end position="461"/>
    </location>
</feature>
<evidence type="ECO:0000313" key="10">
    <source>
        <dbReference type="EMBL" id="PON60920.1"/>
    </source>
</evidence>
<evidence type="ECO:0000256" key="3">
    <source>
        <dbReference type="ARBA" id="ARBA00022806"/>
    </source>
</evidence>
<dbReference type="Pfam" id="PF13086">
    <property type="entry name" value="AAA_11"/>
    <property type="match status" value="2"/>
</dbReference>
<gene>
    <name evidence="10" type="ORF">TorRG33x02_283390</name>
</gene>
<proteinExistence type="predicted"/>
<dbReference type="EMBL" id="JXTC01000360">
    <property type="protein sequence ID" value="PON60920.1"/>
    <property type="molecule type" value="Genomic_DNA"/>
</dbReference>
<keyword evidence="1" id="KW-0547">Nucleotide-binding</keyword>
<feature type="domain" description="DNA2/NAM7 helicase-like C-terminal" evidence="8">
    <location>
        <begin position="637"/>
        <end position="833"/>
    </location>
</feature>
<dbReference type="OrthoDB" id="3156807at2759"/>
<dbReference type="GO" id="GO:0004386">
    <property type="term" value="F:helicase activity"/>
    <property type="evidence" value="ECO:0007669"/>
    <property type="project" value="UniProtKB-KW"/>
</dbReference>
<dbReference type="InterPro" id="IPR014016">
    <property type="entry name" value="UvrD-like_ATP-bd"/>
</dbReference>
<keyword evidence="4" id="KW-0067">ATP-binding</keyword>
<dbReference type="InterPro" id="IPR041679">
    <property type="entry name" value="DNA2/NAM7-like_C"/>
</dbReference>
<feature type="domain" description="DNA2/NAM7 helicase helicase" evidence="7">
    <location>
        <begin position="538"/>
        <end position="629"/>
    </location>
</feature>
<sequence length="2829" mass="322703">MMKGEASKSDNNNNNNNNNNKKKATAADRFTDALFSWSLQDVFNQNLFKNKVEKIPESFQSVEHYLGSYVNPLLEETRAELHSSMEMLYGAPFAEVIAFEEAKPYGTKLYQVRVNNWSNRFSTSGKEPYKTLPGDVFVLANGKPETVGDLQRAGMSWAFLSLVDIRGDGNTTQFKVKVSKEFRHENCKQTSLYVIYLVNVIPHIRIWEALHMSSNLEMVNEVLCIDSAARGHCDGCFELSNGIWDEKMAKSLTSELNESQTKAVLSCLHMVQCKNKSSLELIWGPPGTGKTKTVSTLLVNLMRMNYKTLICTPTNVAITEVASRVVKMVLDTEGEHLFCSLGDIVLFGTKERLNIDSDVEDIYLDYRVQKLGECFGSFGWRNCLTSMVNLLENSVSQYRIFLENDLTKEKETSSESRIEEQGDRSDWEVGKKKLTSFLEYVREKFVSISSELKRYISIICTHTVKSYISEQNFKDMLSLVVSLDSFESLLFQQNVVSEVLEELFSRPEVIDYLSHSFVDEISLWLFLKRSECITLLKTLNDSLNRLDLSSFKSHHAIMRFCFQSASLILCTVSSSSKLHKFAIKPTILVIDEAAQLKECESTIPLQLPGVKHAILVGDECQLPATVKSRVCEKAGFGRSLFERLSSQNHPKHLLNKQYRMHPSISSFPNSKFYHNQILDAAIVERKSYEKEYLPGSMFGPYSFINVIGGREEKDEDGHSRKNMVEVAVILQILQKLYKAWLETKRELSIGVVSPYAAQVIAVQDKLGKMYDKIDGFQVKVKTIDGFQGGEEDVIIMSTVCCSDNLSLDFISNHQRMNVALTRARHCLWILGNERTLAKSQSVWGPIILDAKIRRCFFDADGNEDLAKAIIEVKKEFGQVDTVLNIDSIFFKSSKWKVFFSDNFLNSFEKLTSLGAKKSVINLLLKLSDGWRPRNHIVAVCRNSLQIKSFKIEGLCVVSTVEIVQRHSGYVQVLKIWDLLPNEDTPRLINHIDCIFENYTEDFIKLCNENCFEGKLEIPKSWPPSLNVICFKDRIMNEAGNDFAGTVSDHRGYVENSSVRESSLPIKFYSLSNCVVHHMLSDRDVRELDFPFEVSDQERDMILFNRSTFILGRSGTGKTTVLTMKLIQKEHLHDMTNEGFYGFESNVFGPVNQSSVVEKNSAEIGGNVLRQLFVTATPGLCNAVKQHISYLRSSCSARHPADQSSLINMDDTDYEESIFKNIPDSFRDIPCNSYPLVITYRKFLMMLDGTLSKSFFQRFLDEAELSQSQMPCSRSHMLQSFLSTKEVNHERFSSQYWPHFDSHLTKKLDPSRVFTEIISHIKGSLKAMEASDGKLTREDYVKLSKGCPHGLSRRKTERVYHIFQIYEERKKRNGEFDLTDFVNGLHSQLRRERYEGDEMHFVYIDEVQHLTMSQVALFRHVCSNVEEGFVFSGDALRSVAGGIDCKIQDIRSLYDNKFILESKSKCEEREEKGQITNIFHLTQNFRSHAGILKLSQSILELCYCFFPLSLDIFKYETTEVNGEAPILIQSGNTENALVTLFGKSKNISKSTIGFGAEQVILVRDENSRQNIKDYVGKQALILTIYECRDLEFQDVLLYNFFGSSPLREQWKVICNYTNNNLFDSTSPSFPVFDKSKHNILLAELKQLYVAVARAKQRLWICDNSELSKPMFDYWTEKCLVQVRQLDDSFALAMQASSSPQEWKSRGIKLYCNSNYEMATICFEKACDTLWERKSKAAGLKAMADCIRSSNPQQANSVLGEAAEIFQAIGKADSAARCFFDLGEYERAGWIYLENFVESELQRAGECFTLAGGYDLAANAYARGNFFVECLNVCTKGKLFSQGLAYIERWKQHAKNDGDMTTSAKDVEKIEQELLESCALRCYELKDTKSMMTYVEAFKSMNLIRNFLRPLGCFDELMSLEEKSGNFVEAAEIAELKGDVLVVIDLLEKAGKFKEAATLLLSYVLASSLWSSGKKGWPLKLFKQKDKLLTKATSFAKNETYQFYKFVCTEADIMTNKKSDLAMSRNQMSASQRHKSVRGEILSARKILDAHLASSMLTEYFLEEELVHDLTKHSEDMVSKNQVSVESLVYFWNFWKDRIVMIFEYLGSLETQDADEFRSYGEFCLNFLGVLRLSHNLATVYVLMDSDADWARNVEKFSVWRNGMLVSIDVCQLVSAAQIYWSSEVLSVGFMVLHKLEAIYNFVIKNSDPLFRKCRTLTLIYEVAQYLLESKFLKRTHQDLQDLQKLIRLSTDNFSGCVFPLDWRRSLVENLVSFRETDFCMRFLKQVIVDHSNSRNKLSYRQIGTVAMFILGSGKLDDVLFEKILERMDWNLPWKAFFEILQSSDGSYFPNPSLICRFHEALIDAYNMNCKGEYDCMSPGCFSYLVERFVIWSSSIQGYFITTKTSFIEWLTYQEIHTNTTRSSDIWDCIRSSLLELLQFVVRVIHRCLSNKGFMIEWIKRSTSNENESYSLLVPRMFTIICLLYANFGICLDLLSDLLGRSFITEQLPWEFCDTLKSQFQTLNLNVLDKAFKQIDNHLVIVSFGANGSNYSFPGAILVDMEAYHCKNDIIRTLFSKSFDASEASSQTAAIEASNSCRERVPTCTSTAGISSESFDLVTDEVSQTRNKTECYLPMDYVCFWEIFEGINSEGNGRDQVEFTSNAQTLKENVEKCILLLTAAIIRNLQKTHGCEETITSVEMVDMLDDLKQLSAALDLRKLSAVKEVSQRLQSRKLRTELFLNQLFLQHTTDLDNMTLKAIVESGDQRDKEKHVITTTEKISNSDKGKSTVSEPSVESSVSEPSTESTVSEPSTAPENKAAVKTKKDDGCHIL</sequence>
<evidence type="ECO:0000313" key="11">
    <source>
        <dbReference type="Proteomes" id="UP000237000"/>
    </source>
</evidence>
<evidence type="ECO:0000256" key="5">
    <source>
        <dbReference type="SAM" id="MobiDB-lite"/>
    </source>
</evidence>
<feature type="region of interest" description="Disordered" evidence="5">
    <location>
        <begin position="1"/>
        <end position="22"/>
    </location>
</feature>
<feature type="compositionally biased region" description="Low complexity" evidence="5">
    <location>
        <begin position="2785"/>
        <end position="2813"/>
    </location>
</feature>
<comment type="caution">
    <text evidence="10">The sequence shown here is derived from an EMBL/GenBank/DDBJ whole genome shotgun (WGS) entry which is preliminary data.</text>
</comment>